<evidence type="ECO:0000313" key="2">
    <source>
        <dbReference type="EMBL" id="API58066.1"/>
    </source>
</evidence>
<organism evidence="2 3">
    <name type="scientific">Tardibacter chloracetimidivorans</name>
    <dbReference type="NCBI Taxonomy" id="1921510"/>
    <lineage>
        <taxon>Bacteria</taxon>
        <taxon>Pseudomonadati</taxon>
        <taxon>Pseudomonadota</taxon>
        <taxon>Alphaproteobacteria</taxon>
        <taxon>Sphingomonadales</taxon>
        <taxon>Sphingomonadaceae</taxon>
        <taxon>Tardibacter</taxon>
    </lineage>
</organism>
<reference evidence="3" key="1">
    <citation type="submission" date="2016-11" db="EMBL/GenBank/DDBJ databases">
        <title>Complete Genome Sequence of alachlor-degrading Sphingomonas sp. strain JJ-A5.</title>
        <authorList>
            <person name="Lee H."/>
            <person name="Ka J.-O."/>
        </authorList>
    </citation>
    <scope>NUCLEOTIDE SEQUENCE [LARGE SCALE GENOMIC DNA]</scope>
    <source>
        <strain evidence="3">JJ-A5</strain>
    </source>
</reference>
<gene>
    <name evidence="2" type="ORF">BSL82_01120</name>
</gene>
<sequence>MSTIVKFPGVRHAGPSLDYLNSPPLHPEPKPGFGLKLRWAMFGASLSIIVMFTMGAIGG</sequence>
<dbReference type="STRING" id="1921510.BSL82_01120"/>
<dbReference type="AlphaFoldDB" id="A0A1L3ZR09"/>
<protein>
    <submittedName>
        <fullName evidence="2">Uncharacterized protein</fullName>
    </submittedName>
</protein>
<keyword evidence="1" id="KW-0472">Membrane</keyword>
<dbReference type="KEGG" id="sphj:BSL82_01120"/>
<evidence type="ECO:0000256" key="1">
    <source>
        <dbReference type="SAM" id="Phobius"/>
    </source>
</evidence>
<dbReference type="RefSeq" id="WP_072595642.1">
    <property type="nucleotide sequence ID" value="NZ_CP018221.1"/>
</dbReference>
<name>A0A1L3ZR09_9SPHN</name>
<evidence type="ECO:0000313" key="3">
    <source>
        <dbReference type="Proteomes" id="UP000182063"/>
    </source>
</evidence>
<keyword evidence="1" id="KW-0812">Transmembrane</keyword>
<dbReference type="Proteomes" id="UP000182063">
    <property type="component" value="Chromosome"/>
</dbReference>
<dbReference type="EMBL" id="CP018221">
    <property type="protein sequence ID" value="API58066.1"/>
    <property type="molecule type" value="Genomic_DNA"/>
</dbReference>
<accession>A0A1L3ZR09</accession>
<proteinExistence type="predicted"/>
<feature type="transmembrane region" description="Helical" evidence="1">
    <location>
        <begin position="39"/>
        <end position="58"/>
    </location>
</feature>
<keyword evidence="1" id="KW-1133">Transmembrane helix</keyword>
<keyword evidence="3" id="KW-1185">Reference proteome</keyword>